<reference evidence="3 4" key="1">
    <citation type="journal article" date="2021" name="Int. J. Syst. Evol. Microbiol.">
        <title>Streptococcus vicugnae sp. nov., isolated from faeces of alpacas (Vicugna pacos) and cattle (Bos taurus), Streptococcus zalophi sp. nov., and Streptococcus pacificus sp. nov., isolated from respiratory tract of California sea lions (Zalophus californianus).</title>
        <authorList>
            <person name="Volokhov D.V."/>
            <person name="Zagorodnyaya T.A."/>
            <person name="Shen Z."/>
            <person name="Blom J."/>
            <person name="Furtak V.A."/>
            <person name="Eisenberg T."/>
            <person name="Fan P."/>
            <person name="Jeong K.C."/>
            <person name="Gao Y."/>
            <person name="Zhang S."/>
            <person name="Amselle M."/>
        </authorList>
    </citation>
    <scope>NUCLEOTIDE SEQUENCE [LARGE SCALE GENOMIC DNA]</scope>
    <source>
        <strain evidence="4">CSL7508-lung</strain>
    </source>
</reference>
<comment type="caution">
    <text evidence="3">The sequence shown here is derived from an EMBL/GenBank/DDBJ whole genome shotgun (WGS) entry which is preliminary data.</text>
</comment>
<name>A0A934PAX8_9STRE</name>
<dbReference type="EMBL" id="JAENBP010000009">
    <property type="protein sequence ID" value="MBJ8350287.1"/>
    <property type="molecule type" value="Genomic_DNA"/>
</dbReference>
<protein>
    <submittedName>
        <fullName evidence="3">C39 family peptidase</fullName>
    </submittedName>
</protein>
<evidence type="ECO:0000259" key="2">
    <source>
        <dbReference type="Pfam" id="PF13529"/>
    </source>
</evidence>
<feature type="region of interest" description="Disordered" evidence="1">
    <location>
        <begin position="26"/>
        <end position="86"/>
    </location>
</feature>
<gene>
    <name evidence="3" type="ORF">JHK64_06570</name>
</gene>
<dbReference type="Proteomes" id="UP000644875">
    <property type="component" value="Unassembled WGS sequence"/>
</dbReference>
<dbReference type="Pfam" id="PF13529">
    <property type="entry name" value="Peptidase_C39_2"/>
    <property type="match status" value="1"/>
</dbReference>
<dbReference type="PROSITE" id="PS51257">
    <property type="entry name" value="PROKAR_LIPOPROTEIN"/>
    <property type="match status" value="1"/>
</dbReference>
<sequence>MKKRHKILVLIVTVFSLMGLFGCRKDNNQKSQSVKSTTVETTLEKTKETTENPSQSDSVTIEESQKKSSENNKPENSQKEVTQNPQVIAGIPVGAKHQLSVEGQVQQVWNYCAPTTVSMMLSSKGVAVDQFQLAKEMGTYEPFGTHNRDAIRILNKHLFGYEFPSGNQAGYRLATVTQSSLNSQDMKLFKERLIQNIADGYPMYYTIELSKVYPGKKGEHNVIGTGYLETPDGKDIALLYYIDPSPVSQDSYYGGLKIITPEELLSAMVVCEEPNYAW</sequence>
<dbReference type="InterPro" id="IPR039564">
    <property type="entry name" value="Peptidase_C39-like"/>
</dbReference>
<feature type="compositionally biased region" description="Basic and acidic residues" evidence="1">
    <location>
        <begin position="63"/>
        <end position="78"/>
    </location>
</feature>
<feature type="compositionally biased region" description="Polar residues" evidence="1">
    <location>
        <begin position="52"/>
        <end position="62"/>
    </location>
</feature>
<proteinExistence type="predicted"/>
<dbReference type="AlphaFoldDB" id="A0A934PAX8"/>
<evidence type="ECO:0000313" key="4">
    <source>
        <dbReference type="Proteomes" id="UP000644875"/>
    </source>
</evidence>
<feature type="domain" description="Peptidase C39-like" evidence="2">
    <location>
        <begin position="101"/>
        <end position="244"/>
    </location>
</feature>
<keyword evidence="4" id="KW-1185">Reference proteome</keyword>
<accession>A0A934PAX8</accession>
<evidence type="ECO:0000256" key="1">
    <source>
        <dbReference type="SAM" id="MobiDB-lite"/>
    </source>
</evidence>
<dbReference type="RefSeq" id="WP_199568201.1">
    <property type="nucleotide sequence ID" value="NZ_JAENBP010000009.1"/>
</dbReference>
<evidence type="ECO:0000313" key="3">
    <source>
        <dbReference type="EMBL" id="MBJ8350287.1"/>
    </source>
</evidence>
<organism evidence="3 4">
    <name type="scientific">Streptococcus zalophi</name>
    <dbReference type="NCBI Taxonomy" id="640031"/>
    <lineage>
        <taxon>Bacteria</taxon>
        <taxon>Bacillati</taxon>
        <taxon>Bacillota</taxon>
        <taxon>Bacilli</taxon>
        <taxon>Lactobacillales</taxon>
        <taxon>Streptococcaceae</taxon>
        <taxon>Streptococcus</taxon>
    </lineage>
</organism>